<sequence length="128" mass="13805">MLDSTWTMLLARFLPALAGGPGLHRAALIAASRGRWGEADRLFERAAAAYRRDLRVEALACLRAHQLMAGLRCGARCDADGALALEVERRLARLGRIASPEPPFETVEARQLLARWSAAASGGRARAA</sequence>
<gene>
    <name evidence="1" type="ORF">ENR23_05770</name>
</gene>
<comment type="caution">
    <text evidence="1">The sequence shown here is derived from an EMBL/GenBank/DDBJ whole genome shotgun (WGS) entry which is preliminary data.</text>
</comment>
<evidence type="ECO:0000313" key="1">
    <source>
        <dbReference type="EMBL" id="HGZ42926.1"/>
    </source>
</evidence>
<name>A0A832I388_UNCEI</name>
<organism evidence="1">
    <name type="scientific">Eiseniibacteriota bacterium</name>
    <dbReference type="NCBI Taxonomy" id="2212470"/>
    <lineage>
        <taxon>Bacteria</taxon>
        <taxon>Candidatus Eiseniibacteriota</taxon>
    </lineage>
</organism>
<reference evidence="1" key="1">
    <citation type="journal article" date="2020" name="mSystems">
        <title>Genome- and Community-Level Interaction Insights into Carbon Utilization and Element Cycling Functions of Hydrothermarchaeota in Hydrothermal Sediment.</title>
        <authorList>
            <person name="Zhou Z."/>
            <person name="Liu Y."/>
            <person name="Xu W."/>
            <person name="Pan J."/>
            <person name="Luo Z.H."/>
            <person name="Li M."/>
        </authorList>
    </citation>
    <scope>NUCLEOTIDE SEQUENCE [LARGE SCALE GENOMIC DNA]</scope>
    <source>
        <strain evidence="1">SpSt-381</strain>
    </source>
</reference>
<accession>A0A832I388</accession>
<protein>
    <recommendedName>
        <fullName evidence="2">Tetratricopeptide repeat protein</fullName>
    </recommendedName>
</protein>
<dbReference type="AlphaFoldDB" id="A0A832I388"/>
<proteinExistence type="predicted"/>
<dbReference type="EMBL" id="DSQF01000012">
    <property type="protein sequence ID" value="HGZ42926.1"/>
    <property type="molecule type" value="Genomic_DNA"/>
</dbReference>
<evidence type="ECO:0008006" key="2">
    <source>
        <dbReference type="Google" id="ProtNLM"/>
    </source>
</evidence>